<evidence type="ECO:0000256" key="3">
    <source>
        <dbReference type="ARBA" id="ARBA00022692"/>
    </source>
</evidence>
<proteinExistence type="predicted"/>
<organism evidence="7 8">
    <name type="scientific">Acidiluteibacter ferrifornacis</name>
    <dbReference type="NCBI Taxonomy" id="2692424"/>
    <lineage>
        <taxon>Bacteria</taxon>
        <taxon>Pseudomonadati</taxon>
        <taxon>Bacteroidota</taxon>
        <taxon>Flavobacteriia</taxon>
        <taxon>Flavobacteriales</taxon>
        <taxon>Cryomorphaceae</taxon>
        <taxon>Acidiluteibacter</taxon>
    </lineage>
</organism>
<protein>
    <recommendedName>
        <fullName evidence="9">Membrane protein involved in the export of O-antigen and teichoic acid</fullName>
    </recommendedName>
</protein>
<dbReference type="RefSeq" id="WP_160634319.1">
    <property type="nucleotide sequence ID" value="NZ_WWNE01000018.1"/>
</dbReference>
<dbReference type="PANTHER" id="PTHR30250">
    <property type="entry name" value="PST FAMILY PREDICTED COLANIC ACID TRANSPORTER"/>
    <property type="match status" value="1"/>
</dbReference>
<evidence type="ECO:0008006" key="9">
    <source>
        <dbReference type="Google" id="ProtNLM"/>
    </source>
</evidence>
<feature type="transmembrane region" description="Helical" evidence="6">
    <location>
        <begin position="47"/>
        <end position="73"/>
    </location>
</feature>
<feature type="transmembrane region" description="Helical" evidence="6">
    <location>
        <begin position="243"/>
        <end position="266"/>
    </location>
</feature>
<evidence type="ECO:0000256" key="5">
    <source>
        <dbReference type="ARBA" id="ARBA00023136"/>
    </source>
</evidence>
<evidence type="ECO:0000256" key="6">
    <source>
        <dbReference type="SAM" id="Phobius"/>
    </source>
</evidence>
<dbReference type="Proteomes" id="UP000470771">
    <property type="component" value="Unassembled WGS sequence"/>
</dbReference>
<keyword evidence="2" id="KW-1003">Cell membrane</keyword>
<evidence type="ECO:0000313" key="7">
    <source>
        <dbReference type="EMBL" id="NBG67370.1"/>
    </source>
</evidence>
<feature type="transmembrane region" description="Helical" evidence="6">
    <location>
        <begin position="21"/>
        <end position="41"/>
    </location>
</feature>
<accession>A0A6N9NQ04</accession>
<reference evidence="7 8" key="1">
    <citation type="submission" date="2019-12" db="EMBL/GenBank/DDBJ databases">
        <authorList>
            <person name="Zhao J."/>
        </authorList>
    </citation>
    <scope>NUCLEOTIDE SEQUENCE [LARGE SCALE GENOMIC DNA]</scope>
    <source>
        <strain evidence="7 8">S-15</strain>
    </source>
</reference>
<dbReference type="EMBL" id="WWNE01000018">
    <property type="protein sequence ID" value="NBG67370.1"/>
    <property type="molecule type" value="Genomic_DNA"/>
</dbReference>
<feature type="transmembrane region" description="Helical" evidence="6">
    <location>
        <begin position="178"/>
        <end position="197"/>
    </location>
</feature>
<evidence type="ECO:0000313" key="8">
    <source>
        <dbReference type="Proteomes" id="UP000470771"/>
    </source>
</evidence>
<keyword evidence="5 6" id="KW-0472">Membrane</keyword>
<evidence type="ECO:0000256" key="1">
    <source>
        <dbReference type="ARBA" id="ARBA00004651"/>
    </source>
</evidence>
<feature type="transmembrane region" description="Helical" evidence="6">
    <location>
        <begin position="327"/>
        <end position="350"/>
    </location>
</feature>
<name>A0A6N9NQ04_9FLAO</name>
<keyword evidence="3 6" id="KW-0812">Transmembrane</keyword>
<keyword evidence="4 6" id="KW-1133">Transmembrane helix</keyword>
<feature type="transmembrane region" description="Helical" evidence="6">
    <location>
        <begin position="156"/>
        <end position="172"/>
    </location>
</feature>
<dbReference type="PANTHER" id="PTHR30250:SF11">
    <property type="entry name" value="O-ANTIGEN TRANSPORTER-RELATED"/>
    <property type="match status" value="1"/>
</dbReference>
<dbReference type="GO" id="GO:0005886">
    <property type="term" value="C:plasma membrane"/>
    <property type="evidence" value="ECO:0007669"/>
    <property type="project" value="UniProtKB-SubCell"/>
</dbReference>
<sequence>MKNRMMELWSKNQAKVWIFGDQGLVSGVNFTIGILLARFLGIETFGLFSLAWMVLFFSSSIQQAFLTAPLFALTPKQENPAQWMAQLYFIQILFSVLSFFIVVAIVESAIYFNPTWNFNGISITLGLLVAVYLFNDFSRRVLFTTHQPKKVVFIDVYGYALQPLIVIALYGLDLLSLQTALAAIFGAQLLSLGYIIIRIRPTFIFQDIKNTAATLWNYSRFLLATAMLQWSSANYIILFAASILGPAAIGAIKVAQNLMGVLNVLFQAMENIIPVRSAEAYHRGGIKALGIYMQKTTIQFLTPVALVLILVGIFHQQIMTTIYGDEYLQYSFVLLAFCGIYILVFLGTLLRFIIRTLEYNQIIFWSYVFTTSFSLLAGKVLATDYGLTGVLVGIAGTQIISFISFITFLKFKVKWNFRLFTLS</sequence>
<feature type="transmembrane region" description="Helical" evidence="6">
    <location>
        <begin position="362"/>
        <end position="381"/>
    </location>
</feature>
<feature type="transmembrane region" description="Helical" evidence="6">
    <location>
        <begin position="85"/>
        <end position="110"/>
    </location>
</feature>
<feature type="transmembrane region" description="Helical" evidence="6">
    <location>
        <begin position="387"/>
        <end position="409"/>
    </location>
</feature>
<dbReference type="InterPro" id="IPR050833">
    <property type="entry name" value="Poly_Biosynth_Transport"/>
</dbReference>
<feature type="transmembrane region" description="Helical" evidence="6">
    <location>
        <begin position="218"/>
        <end position="237"/>
    </location>
</feature>
<evidence type="ECO:0000256" key="2">
    <source>
        <dbReference type="ARBA" id="ARBA00022475"/>
    </source>
</evidence>
<keyword evidence="8" id="KW-1185">Reference proteome</keyword>
<feature type="transmembrane region" description="Helical" evidence="6">
    <location>
        <begin position="297"/>
        <end position="315"/>
    </location>
</feature>
<dbReference type="AlphaFoldDB" id="A0A6N9NQ04"/>
<comment type="subcellular location">
    <subcellularLocation>
        <location evidence="1">Cell membrane</location>
        <topology evidence="1">Multi-pass membrane protein</topology>
    </subcellularLocation>
</comment>
<gene>
    <name evidence="7" type="ORF">GQN54_14675</name>
</gene>
<evidence type="ECO:0000256" key="4">
    <source>
        <dbReference type="ARBA" id="ARBA00022989"/>
    </source>
</evidence>
<comment type="caution">
    <text evidence="7">The sequence shown here is derived from an EMBL/GenBank/DDBJ whole genome shotgun (WGS) entry which is preliminary data.</text>
</comment>
<feature type="transmembrane region" description="Helical" evidence="6">
    <location>
        <begin position="116"/>
        <end position="135"/>
    </location>
</feature>